<feature type="domain" description="Endonuclease/exonuclease/phosphatase" evidence="2">
    <location>
        <begin position="491"/>
        <end position="713"/>
    </location>
</feature>
<proteinExistence type="predicted"/>
<dbReference type="SUPFAM" id="SSF56219">
    <property type="entry name" value="DNase I-like"/>
    <property type="match status" value="1"/>
</dbReference>
<dbReference type="PANTHER" id="PTHR33710">
    <property type="entry name" value="BNAC02G09200D PROTEIN"/>
    <property type="match status" value="1"/>
</dbReference>
<evidence type="ECO:0000259" key="3">
    <source>
        <dbReference type="Pfam" id="PF14111"/>
    </source>
</evidence>
<dbReference type="InterPro" id="IPR005135">
    <property type="entry name" value="Endo/exonuclease/phosphatase"/>
</dbReference>
<accession>A0ABQ8EF85</accession>
<evidence type="ECO:0000256" key="1">
    <source>
        <dbReference type="SAM" id="MobiDB-lite"/>
    </source>
</evidence>
<evidence type="ECO:0008006" key="6">
    <source>
        <dbReference type="Google" id="ProtNLM"/>
    </source>
</evidence>
<dbReference type="InterPro" id="IPR036691">
    <property type="entry name" value="Endo/exonu/phosph_ase_sf"/>
</dbReference>
<feature type="compositionally biased region" description="Polar residues" evidence="1">
    <location>
        <begin position="313"/>
        <end position="337"/>
    </location>
</feature>
<feature type="compositionally biased region" description="Polar residues" evidence="1">
    <location>
        <begin position="446"/>
        <end position="460"/>
    </location>
</feature>
<dbReference type="Gene3D" id="3.60.10.10">
    <property type="entry name" value="Endonuclease/exonuclease/phosphatase"/>
    <property type="match status" value="1"/>
</dbReference>
<feature type="region of interest" description="Disordered" evidence="1">
    <location>
        <begin position="446"/>
        <end position="481"/>
    </location>
</feature>
<dbReference type="Pfam" id="PF03372">
    <property type="entry name" value="Exo_endo_phos"/>
    <property type="match status" value="1"/>
</dbReference>
<feature type="compositionally biased region" description="Low complexity" evidence="1">
    <location>
        <begin position="100"/>
        <end position="124"/>
    </location>
</feature>
<gene>
    <name evidence="4" type="ORF">HID58_007779</name>
</gene>
<evidence type="ECO:0000259" key="2">
    <source>
        <dbReference type="Pfam" id="PF03372"/>
    </source>
</evidence>
<feature type="compositionally biased region" description="Basic and acidic residues" evidence="1">
    <location>
        <begin position="274"/>
        <end position="291"/>
    </location>
</feature>
<protein>
    <recommendedName>
        <fullName evidence="6">Endonuclease/exonuclease/phosphatase domain-containing protein</fullName>
    </recommendedName>
</protein>
<feature type="region of interest" description="Disordered" evidence="1">
    <location>
        <begin position="312"/>
        <end position="337"/>
    </location>
</feature>
<feature type="compositionally biased region" description="Basic residues" evidence="1">
    <location>
        <begin position="464"/>
        <end position="475"/>
    </location>
</feature>
<feature type="region of interest" description="Disordered" evidence="1">
    <location>
        <begin position="274"/>
        <end position="296"/>
    </location>
</feature>
<evidence type="ECO:0000313" key="5">
    <source>
        <dbReference type="Proteomes" id="UP000824890"/>
    </source>
</evidence>
<feature type="non-terminal residue" evidence="4">
    <location>
        <position position="1"/>
    </location>
</feature>
<dbReference type="Proteomes" id="UP000824890">
    <property type="component" value="Unassembled WGS sequence"/>
</dbReference>
<organism evidence="4 5">
    <name type="scientific">Brassica napus</name>
    <name type="common">Rape</name>
    <dbReference type="NCBI Taxonomy" id="3708"/>
    <lineage>
        <taxon>Eukaryota</taxon>
        <taxon>Viridiplantae</taxon>
        <taxon>Streptophyta</taxon>
        <taxon>Embryophyta</taxon>
        <taxon>Tracheophyta</taxon>
        <taxon>Spermatophyta</taxon>
        <taxon>Magnoliopsida</taxon>
        <taxon>eudicotyledons</taxon>
        <taxon>Gunneridae</taxon>
        <taxon>Pentapetalae</taxon>
        <taxon>rosids</taxon>
        <taxon>malvids</taxon>
        <taxon>Brassicales</taxon>
        <taxon>Brassicaceae</taxon>
        <taxon>Brassiceae</taxon>
        <taxon>Brassica</taxon>
    </lineage>
</organism>
<comment type="caution">
    <text evidence="4">The sequence shown here is derived from an EMBL/GenBank/DDBJ whole genome shotgun (WGS) entry which is preliminary data.</text>
</comment>
<dbReference type="EMBL" id="JAGKQM010000002">
    <property type="protein sequence ID" value="KAH0940318.1"/>
    <property type="molecule type" value="Genomic_DNA"/>
</dbReference>
<feature type="region of interest" description="Disordered" evidence="1">
    <location>
        <begin position="100"/>
        <end position="127"/>
    </location>
</feature>
<sequence length="992" mass="109884">SKSLIAVVDLCYSSMAGSSEPPLVPPVPPDLLFLHPPAVSDVSMVYSSQVIKDSIMTEASPVANKIASLPVVSGASPTLVVPPPSSSAPEDALVNNLSAPVVSSADKPSSSSSPSGDVPSEGSPTQGSEFNWLSRAKAARQFPKSSIPVTRTEEGVPRVKVPNAVFERGAKAHSDYIVGIFYGNAPSYGKIWGVLNYLRGKDRRVTIHNLSKNAFLFYIPSVSLRQRILQHELWRVGDSPFFVTEWKASFSIDPPSLQRAPIWATLNKASWKAKDKTKDHVSGTQHSKEPPIQEQSVPVKTCMKSVLADLEHSSGTTTEAANLEPSSSVSHPVENLSSLPPQPIAQEVAPVSTLVISPPENTQAVDEPVQSLVPTVVSSQPVSVLETTQSEAPFMPAVNAVPIKSVVDGNQENFAVVSANPFAILDQEVDPPPALKDDENLSLVVSTPVSKQSYSPPTLSKTERNKKRKLARRSPKSGGSPPLALGDTFFWNVRGINNFSKHRPLSSWINKRRICFGALLETHVSEANSMFILSVLGPDWKLIANYQYSDLGKIWFLYKDPIKVQLLFADSQSVTVKVSPPESLPFYYTAVYASNELEDRRQLWISLRDTAVAFDLSSHPWMVCGDFNEILEPRESSNPAIITSTRAMREFASCLSDIGVFDLASQGPRFTWSNHRPSDPIGKKIDRCLVNDRWQLSYPKGFCSFEPPEFSDHTPCHIRLTSTRPEFGSRAFMFPSYLANLPSFVPTIKDCWIQFGAPAKNLTSLCYRLKQLKSPIKTLCKENFSQIERRVQEAKAKYIRLLRLILLVFFVRCGDLFVSSCLIISPGLSQLSVLGIIKHISLFQPARSERQVNLQVYLSSFSPVSGSDMSIWKVGDRICSKFSTKAVWENIRRARPPVYWARFIWNQAWELVLHWLSSVSTNPARLAAILQLWHGSIYVIWQERNARYHNGVTKPHFMLSREVIKLAKDKSTALCSCGSDFASCLMALWSSV</sequence>
<dbReference type="Pfam" id="PF14111">
    <property type="entry name" value="DUF4283"/>
    <property type="match status" value="1"/>
</dbReference>
<evidence type="ECO:0000313" key="4">
    <source>
        <dbReference type="EMBL" id="KAH0940318.1"/>
    </source>
</evidence>
<feature type="domain" description="DUF4283" evidence="3">
    <location>
        <begin position="171"/>
        <end position="253"/>
    </location>
</feature>
<name>A0ABQ8EF85_BRANA</name>
<dbReference type="InterPro" id="IPR025558">
    <property type="entry name" value="DUF4283"/>
</dbReference>
<keyword evidence="5" id="KW-1185">Reference proteome</keyword>
<reference evidence="4 5" key="1">
    <citation type="submission" date="2021-05" db="EMBL/GenBank/DDBJ databases">
        <title>Genome Assembly of Synthetic Allotetraploid Brassica napus Reveals Homoeologous Exchanges between Subgenomes.</title>
        <authorList>
            <person name="Davis J.T."/>
        </authorList>
    </citation>
    <scope>NUCLEOTIDE SEQUENCE [LARGE SCALE GENOMIC DNA]</scope>
    <source>
        <strain evidence="5">cv. Da-Ae</strain>
        <tissue evidence="4">Seedling</tissue>
    </source>
</reference>
<dbReference type="PANTHER" id="PTHR33710:SF77">
    <property type="entry name" value="DNASE I-LIKE SUPERFAMILY PROTEIN"/>
    <property type="match status" value="1"/>
</dbReference>